<dbReference type="SUPFAM" id="SSF53474">
    <property type="entry name" value="alpha/beta-Hydrolases"/>
    <property type="match status" value="1"/>
</dbReference>
<dbReference type="EC" id="2.3.1.84" evidence="6"/>
<gene>
    <name evidence="10" type="ORF">GJ744_010969</name>
</gene>
<dbReference type="Proteomes" id="UP000606974">
    <property type="component" value="Unassembled WGS sequence"/>
</dbReference>
<keyword evidence="8" id="KW-0472">Membrane</keyword>
<dbReference type="Pfam" id="PF00561">
    <property type="entry name" value="Abhydrolase_1"/>
    <property type="match status" value="1"/>
</dbReference>
<proteinExistence type="inferred from homology"/>
<dbReference type="InterPro" id="IPR029058">
    <property type="entry name" value="AB_hydrolase_fold"/>
</dbReference>
<organism evidence="10 11">
    <name type="scientific">Endocarpon pusillum</name>
    <dbReference type="NCBI Taxonomy" id="364733"/>
    <lineage>
        <taxon>Eukaryota</taxon>
        <taxon>Fungi</taxon>
        <taxon>Dikarya</taxon>
        <taxon>Ascomycota</taxon>
        <taxon>Pezizomycotina</taxon>
        <taxon>Eurotiomycetes</taxon>
        <taxon>Chaetothyriomycetidae</taxon>
        <taxon>Verrucariales</taxon>
        <taxon>Verrucariaceae</taxon>
        <taxon>Endocarpon</taxon>
    </lineage>
</organism>
<evidence type="ECO:0000256" key="6">
    <source>
        <dbReference type="ARBA" id="ARBA00066969"/>
    </source>
</evidence>
<evidence type="ECO:0000313" key="10">
    <source>
        <dbReference type="EMBL" id="KAF7507041.1"/>
    </source>
</evidence>
<dbReference type="OrthoDB" id="5954035at2759"/>
<feature type="domain" description="AB hydrolase-1" evidence="9">
    <location>
        <begin position="195"/>
        <end position="421"/>
    </location>
</feature>
<comment type="similarity">
    <text evidence="1">Belongs to the AB hydrolase superfamily. AB hydrolase 4 family.</text>
</comment>
<evidence type="ECO:0000259" key="9">
    <source>
        <dbReference type="Pfam" id="PF00561"/>
    </source>
</evidence>
<dbReference type="Gene3D" id="3.40.50.1820">
    <property type="entry name" value="alpha/beta hydrolase"/>
    <property type="match status" value="1"/>
</dbReference>
<comment type="catalytic activity">
    <reaction evidence="4">
        <text>an aliphatic alcohol + acetyl-CoA = an acetyl ester + CoA</text>
        <dbReference type="Rhea" id="RHEA:17229"/>
        <dbReference type="ChEBI" id="CHEBI:2571"/>
        <dbReference type="ChEBI" id="CHEBI:47622"/>
        <dbReference type="ChEBI" id="CHEBI:57287"/>
        <dbReference type="ChEBI" id="CHEBI:57288"/>
        <dbReference type="EC" id="2.3.1.84"/>
    </reaction>
</comment>
<dbReference type="InterPro" id="IPR050960">
    <property type="entry name" value="AB_hydrolase_4_sf"/>
</dbReference>
<keyword evidence="8" id="KW-1133">Transmembrane helix</keyword>
<comment type="function">
    <text evidence="5">Displays enzymatic activity both for medium-chain fatty acid (MCFA) ethyl ester synthesis and hydrolysis (esterase activity). MCFA are toxic for yeast and this enzyme could thus be involved in their detoxification by esterification.</text>
</comment>
<evidence type="ECO:0000313" key="11">
    <source>
        <dbReference type="Proteomes" id="UP000606974"/>
    </source>
</evidence>
<evidence type="ECO:0000256" key="3">
    <source>
        <dbReference type="ARBA" id="ARBA00022801"/>
    </source>
</evidence>
<dbReference type="GO" id="GO:0047372">
    <property type="term" value="F:monoacylglycerol lipase activity"/>
    <property type="evidence" value="ECO:0007669"/>
    <property type="project" value="TreeGrafter"/>
</dbReference>
<dbReference type="FunFam" id="3.40.50.1820:FF:000137">
    <property type="entry name" value="EEB1p Acyl-coenzymeA:ethanol O-acyltransferase"/>
    <property type="match status" value="1"/>
</dbReference>
<dbReference type="PANTHER" id="PTHR10794:SF63">
    <property type="entry name" value="ALPHA_BETA HYDROLASE 1, ISOFORM A"/>
    <property type="match status" value="1"/>
</dbReference>
<evidence type="ECO:0000256" key="1">
    <source>
        <dbReference type="ARBA" id="ARBA00010884"/>
    </source>
</evidence>
<reference evidence="10" key="1">
    <citation type="submission" date="2020-02" db="EMBL/GenBank/DDBJ databases">
        <authorList>
            <person name="Palmer J.M."/>
        </authorList>
    </citation>
    <scope>NUCLEOTIDE SEQUENCE</scope>
    <source>
        <strain evidence="10">EPUS1.4</strain>
        <tissue evidence="10">Thallus</tissue>
    </source>
</reference>
<feature type="transmembrane region" description="Helical" evidence="8">
    <location>
        <begin position="50"/>
        <end position="67"/>
    </location>
</feature>
<dbReference type="GO" id="GO:0051793">
    <property type="term" value="P:medium-chain fatty acid catabolic process"/>
    <property type="evidence" value="ECO:0007669"/>
    <property type="project" value="UniProtKB-ARBA"/>
</dbReference>
<comment type="caution">
    <text evidence="10">The sequence shown here is derived from an EMBL/GenBank/DDBJ whole genome shotgun (WGS) entry which is preliminary data.</text>
</comment>
<accession>A0A8H7E533</accession>
<sequence>MCDDVASTFQNSNNNHAANDIFNATGHPRGTMVWWRIIAGSFKARDHSSLALAGAVLVVLVSLLFTIRMGMGRLSGQAKTTYHHSPRTISLQRREGGRTVSLLDLCKSITPPCRLNPFLFNGHLQTVWTVVKNDTVPIYYKRHIFQQQDPTYAGIFTVDFAVQPYEGSDPALPPRTTYFTSSEFSSIGSQDSKPMLVGLHGLSGGSYELYLRHALAPLLIPDQNGTVSWEACVINSRGCAMSKITSSVLYNARATWDMRQTVRWLRTTFPNRPLFAIGFSLGANILTNYLGEEGAGCELKAAMVLSNPWNLDVSSVLLQSTFLGLHVYSRTMGTNMKKLFETHVDQISKNPRIDVEKIRRLKYLHEFDRHVQGPTWGYPTEGAYYRDASSSDSLLAIRIPFFALHARDDPIAADEALPRSEMEQNPYAVLCTTSLGGHLSWFELGGGRWFARVTEAFFNKMAFEIDVSEQLEVDGVLDSLKNTGDPGRPRFEPVRRKLHVAVDA</sequence>
<dbReference type="PANTHER" id="PTHR10794">
    <property type="entry name" value="ABHYDROLASE DOMAIN-CONTAINING PROTEIN"/>
    <property type="match status" value="1"/>
</dbReference>
<keyword evidence="11" id="KW-1185">Reference proteome</keyword>
<evidence type="ECO:0000256" key="7">
    <source>
        <dbReference type="ARBA" id="ARBA00080774"/>
    </source>
</evidence>
<protein>
    <recommendedName>
        <fullName evidence="6">alcohol O-acetyltransferase</fullName>
        <ecNumber evidence="6">2.3.1.84</ecNumber>
    </recommendedName>
    <alternativeName>
        <fullName evidence="7">Alcohol O-acetyltransferase</fullName>
    </alternativeName>
</protein>
<keyword evidence="8" id="KW-0812">Transmembrane</keyword>
<dbReference type="GO" id="GO:0004026">
    <property type="term" value="F:alcohol O-acetyltransferase activity"/>
    <property type="evidence" value="ECO:0007669"/>
    <property type="project" value="UniProtKB-EC"/>
</dbReference>
<evidence type="ECO:0000256" key="5">
    <source>
        <dbReference type="ARBA" id="ARBA00054277"/>
    </source>
</evidence>
<keyword evidence="2" id="KW-0808">Transferase</keyword>
<dbReference type="GO" id="GO:0008126">
    <property type="term" value="F:acetylesterase activity"/>
    <property type="evidence" value="ECO:0007669"/>
    <property type="project" value="TreeGrafter"/>
</dbReference>
<evidence type="ECO:0000256" key="8">
    <source>
        <dbReference type="SAM" id="Phobius"/>
    </source>
</evidence>
<evidence type="ECO:0000256" key="4">
    <source>
        <dbReference type="ARBA" id="ARBA00050620"/>
    </source>
</evidence>
<keyword evidence="3" id="KW-0378">Hydrolase</keyword>
<dbReference type="GO" id="GO:0051792">
    <property type="term" value="P:medium-chain fatty acid biosynthetic process"/>
    <property type="evidence" value="ECO:0007669"/>
    <property type="project" value="TreeGrafter"/>
</dbReference>
<dbReference type="InterPro" id="IPR000073">
    <property type="entry name" value="AB_hydrolase_1"/>
</dbReference>
<name>A0A8H7E533_9EURO</name>
<evidence type="ECO:0000256" key="2">
    <source>
        <dbReference type="ARBA" id="ARBA00022679"/>
    </source>
</evidence>
<dbReference type="AlphaFoldDB" id="A0A8H7E533"/>
<dbReference type="EMBL" id="JAACFV010000075">
    <property type="protein sequence ID" value="KAF7507041.1"/>
    <property type="molecule type" value="Genomic_DNA"/>
</dbReference>